<proteinExistence type="predicted"/>
<organism evidence="1 2">
    <name type="scientific">Serratia phage BF</name>
    <dbReference type="NCBI Taxonomy" id="1962671"/>
    <lineage>
        <taxon>Viruses</taxon>
        <taxon>Duplodnaviria</taxon>
        <taxon>Heunggongvirae</taxon>
        <taxon>Uroviricota</taxon>
        <taxon>Caudoviricetes</taxon>
        <taxon>Eneladusvirus</taxon>
        <taxon>Eneladusvirus BF</taxon>
    </lineage>
</organism>
<reference evidence="1" key="1">
    <citation type="submission" date="2017-02" db="EMBL/GenBank/DDBJ databases">
        <title>Genome sequence of Serratia marcescens phage BF.</title>
        <authorList>
            <person name="Casey E."/>
            <person name="Fitzgerald B."/>
            <person name="Mahony J."/>
            <person name="Lugli G."/>
            <person name="Ventura M."/>
            <person name="van Sinderen D."/>
        </authorList>
    </citation>
    <scope>NUCLEOTIDE SEQUENCE [LARGE SCALE GENOMIC DNA]</scope>
</reference>
<keyword evidence="2" id="KW-1185">Reference proteome</keyword>
<dbReference type="OrthoDB" id="3894at10239"/>
<dbReference type="EMBL" id="KY630187">
    <property type="protein sequence ID" value="AQW88666.1"/>
    <property type="molecule type" value="Genomic_DNA"/>
</dbReference>
<accession>A0A1S6UA96</accession>
<sequence>MSKQIKGSVQVGRYASSQGRNLVRSLNGLPFDGTGNLEINAYTKDEFEKIISVLPLSHYGSFSFLPAGVYGSFEGASDVPSYRYRRIHVENDGTLIILRPGTNGAKRGLYYSYLDNILTTTSLNNAINSNKEYKPGYFGSSYTAKMAYASDSRVVAGLAQNNAGENYTFISWANNTLNDAQHVGSIVPSSIIQPNSGSMRFVMTGNTEIFFFVEVSTGNNLIMEVRSVPISQIQESATTLTVTEYPNWTTNSFYGNVYTNQNIVLNNNKMSSVASDQPYVLIPAGGSGEPYMTGVDIYAAQNASGMIRLRVVGDCYCTTQTANIRPKHSYSFLLNPATRVATLEAGNTAPLTITQTGNNMSVTGNTYTTDPILTVNGGRGNIVMSYYYFNNGTTIGIGSQNLGSAPTYIMRANYPNATSIYDTLQVRNHTSTNWLLGSMKTSYGSPVGAEVMGYEWVTGNRYKVASWDANSQYRLSLNQTAPTPTFTFGSVGLGTIKGFQPTTNRKFIDNTNDNKLFISTISGSTVATNGGVFVESIKLSSPLSYDQDLNTSGSMSISNILLQTLKNQQLANATIPVDLNNKSTITLYVPQQSDIPAFALISGITPTFSNYMKIIEVNVNTRTGVISTLTFKRLVYEGGNTIGGFSSDATYGLANGAVGLTIYDAGAFYFIGGVDPYMYKTLGDTNSTTWRAKVTKSTQQMDSFVISGSYQHHTPGNGQLPWAVPGVGFGYIDFTLNAGDDRVRTIFQPVGTTLAQYNAWTDTGSPILLAGQDVAQGFVIYFTENTPVLLSGKSFTMPIQNIDLTTVKANPANSTFYIYVTMKEGLAQYLATETVIAETGTTAYNTLWIGTVTTNAIQIDTINILKRSRLDVFGASLEAAGSSFPVSYGLPSATGIINW</sequence>
<name>A0A1S6UA96_9CAUD</name>
<gene>
    <name evidence="1" type="ORF">BF_0141</name>
</gene>
<protein>
    <submittedName>
        <fullName evidence="1">Uncharacterized protein</fullName>
    </submittedName>
</protein>
<evidence type="ECO:0000313" key="2">
    <source>
        <dbReference type="Proteomes" id="UP000221837"/>
    </source>
</evidence>
<evidence type="ECO:0000313" key="1">
    <source>
        <dbReference type="EMBL" id="AQW88666.1"/>
    </source>
</evidence>
<dbReference type="Proteomes" id="UP000221837">
    <property type="component" value="Genome"/>
</dbReference>